<dbReference type="AlphaFoldDB" id="A0A2N6CRP8"/>
<feature type="compositionally biased region" description="Polar residues" evidence="1">
    <location>
        <begin position="28"/>
        <end position="47"/>
    </location>
</feature>
<sequence>MTSALADGSHNPPGYDSSNGWRPIDTPTEYNTSQPQADITGQSQQPYPSSPGYAAEQYPDPTPGYYSGEGFPGGPGATGPYDYYQGQAEPYIESPYYYPSDNFVQEWGDTTAPAYPYSYYPAPGYNYPYYYQEGTAPAYNPYAAPQDYRYPPVHGYGQESYTPPPATPGYENNYFQGYGNSGYDTRYGTTAPLAPQQPMQMYDGAAPTPVPPTMLEPYPAYAQPPAYPQGQKQPADQTYSPPPPVSSDRDNRAQDWAQQNSSARDTPATQYPGYRINGAPAVFRPWTDPADEPSE</sequence>
<protein>
    <submittedName>
        <fullName evidence="2">Uncharacterized protein</fullName>
    </submittedName>
</protein>
<evidence type="ECO:0000313" key="2">
    <source>
        <dbReference type="EMBL" id="PLX59756.1"/>
    </source>
</evidence>
<evidence type="ECO:0000256" key="1">
    <source>
        <dbReference type="SAM" id="MobiDB-lite"/>
    </source>
</evidence>
<comment type="caution">
    <text evidence="2">The sequence shown here is derived from an EMBL/GenBank/DDBJ whole genome shotgun (WGS) entry which is preliminary data.</text>
</comment>
<gene>
    <name evidence="2" type="ORF">C0630_17680</name>
</gene>
<evidence type="ECO:0000313" key="3">
    <source>
        <dbReference type="Proteomes" id="UP000235015"/>
    </source>
</evidence>
<feature type="region of interest" description="Disordered" evidence="1">
    <location>
        <begin position="1"/>
        <end position="83"/>
    </location>
</feature>
<organism evidence="2 3">
    <name type="scientific">Sedimenticola selenatireducens</name>
    <dbReference type="NCBI Taxonomy" id="191960"/>
    <lineage>
        <taxon>Bacteria</taxon>
        <taxon>Pseudomonadati</taxon>
        <taxon>Pseudomonadota</taxon>
        <taxon>Gammaproteobacteria</taxon>
        <taxon>Chromatiales</taxon>
        <taxon>Sedimenticolaceae</taxon>
        <taxon>Sedimenticola</taxon>
    </lineage>
</organism>
<reference evidence="2 3" key="1">
    <citation type="submission" date="2017-11" db="EMBL/GenBank/DDBJ databases">
        <title>Genome-resolved metagenomics identifies genetic mobility, metabolic interactions, and unexpected diversity in perchlorate-reducing communities.</title>
        <authorList>
            <person name="Barnum T.P."/>
            <person name="Figueroa I.A."/>
            <person name="Carlstrom C.I."/>
            <person name="Lucas L.N."/>
            <person name="Engelbrektson A.L."/>
            <person name="Coates J.D."/>
        </authorList>
    </citation>
    <scope>NUCLEOTIDE SEQUENCE [LARGE SCALE GENOMIC DNA]</scope>
    <source>
        <strain evidence="2">BM301</strain>
    </source>
</reference>
<feature type="compositionally biased region" description="Low complexity" evidence="1">
    <location>
        <begin position="217"/>
        <end position="235"/>
    </location>
</feature>
<feature type="region of interest" description="Disordered" evidence="1">
    <location>
        <begin position="150"/>
        <end position="295"/>
    </location>
</feature>
<feature type="compositionally biased region" description="Polar residues" evidence="1">
    <location>
        <begin position="256"/>
        <end position="269"/>
    </location>
</feature>
<proteinExistence type="predicted"/>
<dbReference type="Proteomes" id="UP000235015">
    <property type="component" value="Unassembled WGS sequence"/>
</dbReference>
<accession>A0A2N6CRP8</accession>
<dbReference type="EMBL" id="PKUN01000030">
    <property type="protein sequence ID" value="PLX59756.1"/>
    <property type="molecule type" value="Genomic_DNA"/>
</dbReference>
<name>A0A2N6CRP8_9GAMM</name>
<dbReference type="STRING" id="1111735.GCA_000428045_03043"/>